<gene>
    <name evidence="2" type="ORF">CYMTET_24766</name>
</gene>
<dbReference type="Proteomes" id="UP001190700">
    <property type="component" value="Unassembled WGS sequence"/>
</dbReference>
<protein>
    <submittedName>
        <fullName evidence="2">Uncharacterized protein</fullName>
    </submittedName>
</protein>
<dbReference type="EMBL" id="LGRX02012928">
    <property type="protein sequence ID" value="KAK3266620.1"/>
    <property type="molecule type" value="Genomic_DNA"/>
</dbReference>
<sequence length="415" mass="45527">MTFTRPPRFLPSYCLLVALAISQVPKAISTDLCYRIRYGSGYSKEQLLRPATKYPSKHPKSSTGGGVCGVSTYITPSTSYMEVNCDNVFDSCDCQTVTGAFAFYAYNYPNEESSNIGYEESGQLFMSFIQDTAGDVSFVVVADKPQDDGQGGEFKMSLDVSNNAGRGLRLKGADDSDGYIQCHDTDPNWVDSEGDNCAEYESRGWCNPTTTYGMNWGGWSGKADFWGSQDFSDFANQGKHAGSVCCICNGGDPWCQDVEGGCSDNGWNIDREGARNWNYCLSYSHDDILYPYDDCYAWDGFAGKGSFAFKWPSSFTDGMVLGPLPENDFCWTMSIPSYSGLSSLKLGTYDESSNTLSKVTLSMSEVAQHGLQVCAFTCDEYCSVYTNCRDCSYNDQCGWCASSGQCQGTSSQALR</sequence>
<dbReference type="AlphaFoldDB" id="A0AAE0FVG0"/>
<feature type="chain" id="PRO_5042262901" evidence="1">
    <location>
        <begin position="30"/>
        <end position="415"/>
    </location>
</feature>
<evidence type="ECO:0000313" key="2">
    <source>
        <dbReference type="EMBL" id="KAK3266620.1"/>
    </source>
</evidence>
<keyword evidence="1" id="KW-0732">Signal</keyword>
<accession>A0AAE0FVG0</accession>
<feature type="non-terminal residue" evidence="2">
    <location>
        <position position="415"/>
    </location>
</feature>
<evidence type="ECO:0000313" key="3">
    <source>
        <dbReference type="Proteomes" id="UP001190700"/>
    </source>
</evidence>
<name>A0AAE0FVG0_9CHLO</name>
<feature type="signal peptide" evidence="1">
    <location>
        <begin position="1"/>
        <end position="29"/>
    </location>
</feature>
<comment type="caution">
    <text evidence="2">The sequence shown here is derived from an EMBL/GenBank/DDBJ whole genome shotgun (WGS) entry which is preliminary data.</text>
</comment>
<organism evidence="2 3">
    <name type="scientific">Cymbomonas tetramitiformis</name>
    <dbReference type="NCBI Taxonomy" id="36881"/>
    <lineage>
        <taxon>Eukaryota</taxon>
        <taxon>Viridiplantae</taxon>
        <taxon>Chlorophyta</taxon>
        <taxon>Pyramimonadophyceae</taxon>
        <taxon>Pyramimonadales</taxon>
        <taxon>Pyramimonadaceae</taxon>
        <taxon>Cymbomonas</taxon>
    </lineage>
</organism>
<keyword evidence="3" id="KW-1185">Reference proteome</keyword>
<proteinExistence type="predicted"/>
<reference evidence="2 3" key="1">
    <citation type="journal article" date="2015" name="Genome Biol. Evol.">
        <title>Comparative Genomics of a Bacterivorous Green Alga Reveals Evolutionary Causalities and Consequences of Phago-Mixotrophic Mode of Nutrition.</title>
        <authorList>
            <person name="Burns J.A."/>
            <person name="Paasch A."/>
            <person name="Narechania A."/>
            <person name="Kim E."/>
        </authorList>
    </citation>
    <scope>NUCLEOTIDE SEQUENCE [LARGE SCALE GENOMIC DNA]</scope>
    <source>
        <strain evidence="2 3">PLY_AMNH</strain>
    </source>
</reference>
<evidence type="ECO:0000256" key="1">
    <source>
        <dbReference type="SAM" id="SignalP"/>
    </source>
</evidence>